<keyword evidence="5 6" id="KW-0472">Membrane</keyword>
<dbReference type="GO" id="GO:0005886">
    <property type="term" value="C:plasma membrane"/>
    <property type="evidence" value="ECO:0007669"/>
    <property type="project" value="UniProtKB-SubCell"/>
</dbReference>
<comment type="similarity">
    <text evidence="6">Belongs to the insect chemoreceptor superfamily. Gustatory receptor (GR) family.</text>
</comment>
<reference evidence="7" key="1">
    <citation type="journal article" date="2023" name="G3 (Bethesda)">
        <title>Whole genome assemblies of Zophobas morio and Tenebrio molitor.</title>
        <authorList>
            <person name="Kaur S."/>
            <person name="Stinson S.A."/>
            <person name="diCenzo G.C."/>
        </authorList>
    </citation>
    <scope>NUCLEOTIDE SEQUENCE</scope>
    <source>
        <strain evidence="7">QUZm001</strain>
    </source>
</reference>
<feature type="transmembrane region" description="Helical" evidence="6">
    <location>
        <begin position="296"/>
        <end position="318"/>
    </location>
</feature>
<keyword evidence="8" id="KW-1185">Reference proteome</keyword>
<feature type="transmembrane region" description="Helical" evidence="6">
    <location>
        <begin position="181"/>
        <end position="206"/>
    </location>
</feature>
<keyword evidence="2 6" id="KW-1003">Cell membrane</keyword>
<comment type="function">
    <text evidence="6">Gustatory receptor which mediates acceptance or avoidance behavior, depending on its substrates.</text>
</comment>
<dbReference type="Proteomes" id="UP001168821">
    <property type="component" value="Unassembled WGS sequence"/>
</dbReference>
<evidence type="ECO:0000256" key="1">
    <source>
        <dbReference type="ARBA" id="ARBA00004651"/>
    </source>
</evidence>
<evidence type="ECO:0000256" key="4">
    <source>
        <dbReference type="ARBA" id="ARBA00022989"/>
    </source>
</evidence>
<comment type="caution">
    <text evidence="6">Lacks conserved residue(s) required for the propagation of feature annotation.</text>
</comment>
<keyword evidence="4 6" id="KW-1133">Transmembrane helix</keyword>
<evidence type="ECO:0000313" key="8">
    <source>
        <dbReference type="Proteomes" id="UP001168821"/>
    </source>
</evidence>
<dbReference type="GO" id="GO:0050909">
    <property type="term" value="P:sensory perception of taste"/>
    <property type="evidence" value="ECO:0007669"/>
    <property type="project" value="InterPro"/>
</dbReference>
<dbReference type="GO" id="GO:0007165">
    <property type="term" value="P:signal transduction"/>
    <property type="evidence" value="ECO:0007669"/>
    <property type="project" value="UniProtKB-KW"/>
</dbReference>
<sequence>MINDLLQFGVKLTAKEFFLVCELLISTSTIIVNILCLLRSHTNIQESHGLISLIDKKVVFEVTEVLSASSAGKIYDLLLLFILILALHEVAILFRIVITEELDFVLVVRIFATEIILLCNVSLALYFAQFLTLYDITFENCYEELRKCVQSKAHARLVTKLKKLQRFYMCLRRNFKLNERFVRSGIVITYAINVCLVLIMFSYFVVLQAEQELDLTTLDFYLAGKSMALIGMFFVGCYDAQRILNKAQNTLLSLFQCSTTKLKSEEAAQIESIIQTLSVLKPDLNASYIFTADMGLIASICGTVLTHVLVALQFRALLSRD</sequence>
<keyword evidence="6" id="KW-0807">Transducer</keyword>
<keyword evidence="6" id="KW-0675">Receptor</keyword>
<organism evidence="7 8">
    <name type="scientific">Zophobas morio</name>
    <dbReference type="NCBI Taxonomy" id="2755281"/>
    <lineage>
        <taxon>Eukaryota</taxon>
        <taxon>Metazoa</taxon>
        <taxon>Ecdysozoa</taxon>
        <taxon>Arthropoda</taxon>
        <taxon>Hexapoda</taxon>
        <taxon>Insecta</taxon>
        <taxon>Pterygota</taxon>
        <taxon>Neoptera</taxon>
        <taxon>Endopterygota</taxon>
        <taxon>Coleoptera</taxon>
        <taxon>Polyphaga</taxon>
        <taxon>Cucujiformia</taxon>
        <taxon>Tenebrionidae</taxon>
        <taxon>Zophobas</taxon>
    </lineage>
</organism>
<gene>
    <name evidence="7" type="ORF">Zmor_007491</name>
</gene>
<evidence type="ECO:0000256" key="5">
    <source>
        <dbReference type="ARBA" id="ARBA00023136"/>
    </source>
</evidence>
<dbReference type="InterPro" id="IPR013604">
    <property type="entry name" value="7TM_chemorcpt"/>
</dbReference>
<protein>
    <recommendedName>
        <fullName evidence="6">Gustatory receptor</fullName>
    </recommendedName>
</protein>
<dbReference type="AlphaFoldDB" id="A0AA38MNR6"/>
<keyword evidence="3 6" id="KW-0812">Transmembrane</keyword>
<accession>A0AA38MNR6</accession>
<name>A0AA38MNR6_9CUCU</name>
<feature type="transmembrane region" description="Helical" evidence="6">
    <location>
        <begin position="218"/>
        <end position="238"/>
    </location>
</feature>
<evidence type="ECO:0000256" key="3">
    <source>
        <dbReference type="ARBA" id="ARBA00022692"/>
    </source>
</evidence>
<evidence type="ECO:0000256" key="2">
    <source>
        <dbReference type="ARBA" id="ARBA00022475"/>
    </source>
</evidence>
<evidence type="ECO:0000256" key="6">
    <source>
        <dbReference type="RuleBase" id="RU363108"/>
    </source>
</evidence>
<feature type="transmembrane region" description="Helical" evidence="6">
    <location>
        <begin position="104"/>
        <end position="128"/>
    </location>
</feature>
<evidence type="ECO:0000313" key="7">
    <source>
        <dbReference type="EMBL" id="KAJ3663186.1"/>
    </source>
</evidence>
<proteinExistence type="inferred from homology"/>
<comment type="subcellular location">
    <subcellularLocation>
        <location evidence="1 6">Cell membrane</location>
        <topology evidence="1 6">Multi-pass membrane protein</topology>
    </subcellularLocation>
</comment>
<comment type="caution">
    <text evidence="7">The sequence shown here is derived from an EMBL/GenBank/DDBJ whole genome shotgun (WGS) entry which is preliminary data.</text>
</comment>
<feature type="transmembrane region" description="Helical" evidence="6">
    <location>
        <begin position="77"/>
        <end position="98"/>
    </location>
</feature>
<dbReference type="EMBL" id="JALNTZ010000002">
    <property type="protein sequence ID" value="KAJ3663186.1"/>
    <property type="molecule type" value="Genomic_DNA"/>
</dbReference>
<feature type="transmembrane region" description="Helical" evidence="6">
    <location>
        <begin position="17"/>
        <end position="38"/>
    </location>
</feature>
<dbReference type="Pfam" id="PF08395">
    <property type="entry name" value="7tm_7"/>
    <property type="match status" value="1"/>
</dbReference>